<feature type="compositionally biased region" description="Basic and acidic residues" evidence="1">
    <location>
        <begin position="495"/>
        <end position="505"/>
    </location>
</feature>
<comment type="caution">
    <text evidence="2">The sequence shown here is derived from an EMBL/GenBank/DDBJ whole genome shotgun (WGS) entry which is preliminary data.</text>
</comment>
<accession>A0A1Q3E249</accession>
<gene>
    <name evidence="2" type="ORF">LENED_002903</name>
</gene>
<feature type="region of interest" description="Disordered" evidence="1">
    <location>
        <begin position="637"/>
        <end position="665"/>
    </location>
</feature>
<feature type="compositionally biased region" description="Polar residues" evidence="1">
    <location>
        <begin position="194"/>
        <end position="203"/>
    </location>
</feature>
<feature type="compositionally biased region" description="Low complexity" evidence="1">
    <location>
        <begin position="524"/>
        <end position="541"/>
    </location>
</feature>
<proteinExistence type="predicted"/>
<dbReference type="Gene3D" id="3.30.160.20">
    <property type="match status" value="1"/>
</dbReference>
<dbReference type="EMBL" id="BDGU01000057">
    <property type="protein sequence ID" value="GAW01315.1"/>
    <property type="molecule type" value="Genomic_DNA"/>
</dbReference>
<protein>
    <submittedName>
        <fullName evidence="2">Uncharacterized protein</fullName>
    </submittedName>
</protein>
<reference evidence="2 3" key="2">
    <citation type="submission" date="2017-02" db="EMBL/GenBank/DDBJ databases">
        <title>A genome survey and senescence transcriptome analysis in Lentinula edodes.</title>
        <authorList>
            <person name="Sakamoto Y."/>
            <person name="Nakade K."/>
            <person name="Sato S."/>
            <person name="Yoshida Y."/>
            <person name="Miyazaki K."/>
            <person name="Natsume S."/>
            <person name="Konno N."/>
        </authorList>
    </citation>
    <scope>NUCLEOTIDE SEQUENCE [LARGE SCALE GENOMIC DNA]</scope>
    <source>
        <strain evidence="2 3">NBRC 111202</strain>
    </source>
</reference>
<reference evidence="2 3" key="1">
    <citation type="submission" date="2016-08" db="EMBL/GenBank/DDBJ databases">
        <authorList>
            <consortium name="Lentinula edodes genome sequencing consortium"/>
            <person name="Sakamoto Y."/>
            <person name="Nakade K."/>
            <person name="Sato S."/>
            <person name="Yoshida Y."/>
            <person name="Miyazaki K."/>
            <person name="Natsume S."/>
            <person name="Konno N."/>
        </authorList>
    </citation>
    <scope>NUCLEOTIDE SEQUENCE [LARGE SCALE GENOMIC DNA]</scope>
    <source>
        <strain evidence="2 3">NBRC 111202</strain>
    </source>
</reference>
<name>A0A1Q3E249_LENED</name>
<dbReference type="PANTHER" id="PTHR11075">
    <property type="entry name" value="PEPTIDE CHAIN RELEASE FACTOR"/>
    <property type="match status" value="1"/>
</dbReference>
<dbReference type="GO" id="GO:0004045">
    <property type="term" value="F:peptidyl-tRNA hydrolase activity"/>
    <property type="evidence" value="ECO:0007669"/>
    <property type="project" value="TreeGrafter"/>
</dbReference>
<keyword evidence="3" id="KW-1185">Reference proteome</keyword>
<evidence type="ECO:0000256" key="1">
    <source>
        <dbReference type="SAM" id="MobiDB-lite"/>
    </source>
</evidence>
<organism evidence="2 3">
    <name type="scientific">Lentinula edodes</name>
    <name type="common">Shiitake mushroom</name>
    <name type="synonym">Lentinus edodes</name>
    <dbReference type="NCBI Taxonomy" id="5353"/>
    <lineage>
        <taxon>Eukaryota</taxon>
        <taxon>Fungi</taxon>
        <taxon>Dikarya</taxon>
        <taxon>Basidiomycota</taxon>
        <taxon>Agaricomycotina</taxon>
        <taxon>Agaricomycetes</taxon>
        <taxon>Agaricomycetidae</taxon>
        <taxon>Agaricales</taxon>
        <taxon>Marasmiineae</taxon>
        <taxon>Omphalotaceae</taxon>
        <taxon>Lentinula</taxon>
    </lineage>
</organism>
<feature type="compositionally biased region" description="Basic and acidic residues" evidence="1">
    <location>
        <begin position="227"/>
        <end position="239"/>
    </location>
</feature>
<feature type="region of interest" description="Disordered" evidence="1">
    <location>
        <begin position="495"/>
        <end position="551"/>
    </location>
</feature>
<feature type="region of interest" description="Disordered" evidence="1">
    <location>
        <begin position="1"/>
        <end position="34"/>
    </location>
</feature>
<dbReference type="STRING" id="5353.A0A1Q3E249"/>
<dbReference type="Proteomes" id="UP000188533">
    <property type="component" value="Unassembled WGS sequence"/>
</dbReference>
<feature type="compositionally biased region" description="Low complexity" evidence="1">
    <location>
        <begin position="92"/>
        <end position="103"/>
    </location>
</feature>
<dbReference type="GO" id="GO:0016150">
    <property type="term" value="F:translation release factor activity, codon nonspecific"/>
    <property type="evidence" value="ECO:0007669"/>
    <property type="project" value="TreeGrafter"/>
</dbReference>
<dbReference type="InterPro" id="IPR052104">
    <property type="entry name" value="Mito_Release_Factor_mL62"/>
</dbReference>
<evidence type="ECO:0000313" key="2">
    <source>
        <dbReference type="EMBL" id="GAW01315.1"/>
    </source>
</evidence>
<feature type="compositionally biased region" description="Polar residues" evidence="1">
    <location>
        <begin position="167"/>
        <end position="183"/>
    </location>
</feature>
<feature type="compositionally biased region" description="Basic and acidic residues" evidence="1">
    <location>
        <begin position="637"/>
        <end position="663"/>
    </location>
</feature>
<feature type="region of interest" description="Disordered" evidence="1">
    <location>
        <begin position="167"/>
        <end position="258"/>
    </location>
</feature>
<dbReference type="AlphaFoldDB" id="A0A1Q3E249"/>
<feature type="region of interest" description="Disordered" evidence="1">
    <location>
        <begin position="77"/>
        <end position="152"/>
    </location>
</feature>
<dbReference type="PANTHER" id="PTHR11075:SF54">
    <property type="entry name" value="LARGE RIBOSOMAL SUBUNIT PROTEIN ML62"/>
    <property type="match status" value="1"/>
</dbReference>
<sequence>MATIVHRASSAVHDHPPTPLIPQRRRRETSPEIIDVDSLEEVEYVPRPRAGPLQNLPSQRRRVSAFDVTFPPGEIIVLDSDDEDYDPSVFGTSSTQSQASSSQVHSRDISPLSPARTSARPTGSIFPRMEDGSSVPMRRHPPPFPTNAPPVTANPVEMDYERFLQTNIIPRPSSSSTFQASGSRNRRGVATADANGSSHNSQTPPSPRASRAAVRAGGGIITSARAHAAERRAERERNAQLRASGAARPRFRARRPTAAPGDNMHFVGLIRYDVFDPFDPRNYAAFNNIGFERYGPGFVHPIVQRKTDEPDYLAEYTHPQPATPGFCFDFEPPEKAETIDPSSYNKPIPVSSQDNPFVLDDDGEIVQEPEPQEVDVDVGGSSNMKSSAPSPTVVSFVCSKCLEPLLLGEGASATALKMAAAGASAEQVEMERKARKVWGLKCGHLIDGKCLDALGYPAGALDAQPKDVKGKGKGKSFSEEVDLADACDGELEAEKAKGATDEDVHPSLVPPSESNSIRSRLRSAAHSNNASASVSGATIGTSTGGGSTTPSPQFSTFAHRYLPTPIAHLFGHGPANAYWIPLWARAALVKSPQYVSSTKSLLVTSTIYRSQSQNIDDCLAKLHALVLSAASASIKNETSEETKKRVEGHQKAQKERNRKEKAQRSATATCCEIKMEVLGPISTWKDFVLQEGKSFWIQCSSWRQHIDIGTPESIT</sequence>
<evidence type="ECO:0000313" key="3">
    <source>
        <dbReference type="Proteomes" id="UP000188533"/>
    </source>
</evidence>
<dbReference type="GO" id="GO:0005762">
    <property type="term" value="C:mitochondrial large ribosomal subunit"/>
    <property type="evidence" value="ECO:0007669"/>
    <property type="project" value="TreeGrafter"/>
</dbReference>
<dbReference type="GO" id="GO:0070126">
    <property type="term" value="P:mitochondrial translational termination"/>
    <property type="evidence" value="ECO:0007669"/>
    <property type="project" value="TreeGrafter"/>
</dbReference>